<name>A0AAE1CLW8_9GAST</name>
<feature type="non-terminal residue" evidence="1">
    <location>
        <position position="44"/>
    </location>
</feature>
<dbReference type="AlphaFoldDB" id="A0AAE1CLW8"/>
<sequence>MPVVPLSVRKMESGGPRRFRDAYYQHCIYGWVGDVARSRDTPKR</sequence>
<keyword evidence="2" id="KW-1185">Reference proteome</keyword>
<accession>A0AAE1CLW8</accession>
<dbReference type="EMBL" id="JAWDGP010007592">
    <property type="protein sequence ID" value="KAK3712049.1"/>
    <property type="molecule type" value="Genomic_DNA"/>
</dbReference>
<proteinExistence type="predicted"/>
<gene>
    <name evidence="1" type="ORF">RRG08_045037</name>
</gene>
<organism evidence="1 2">
    <name type="scientific">Elysia crispata</name>
    <name type="common">lettuce slug</name>
    <dbReference type="NCBI Taxonomy" id="231223"/>
    <lineage>
        <taxon>Eukaryota</taxon>
        <taxon>Metazoa</taxon>
        <taxon>Spiralia</taxon>
        <taxon>Lophotrochozoa</taxon>
        <taxon>Mollusca</taxon>
        <taxon>Gastropoda</taxon>
        <taxon>Heterobranchia</taxon>
        <taxon>Euthyneura</taxon>
        <taxon>Panpulmonata</taxon>
        <taxon>Sacoglossa</taxon>
        <taxon>Placobranchoidea</taxon>
        <taxon>Plakobranchidae</taxon>
        <taxon>Elysia</taxon>
    </lineage>
</organism>
<evidence type="ECO:0000313" key="1">
    <source>
        <dbReference type="EMBL" id="KAK3712049.1"/>
    </source>
</evidence>
<reference evidence="1" key="1">
    <citation type="journal article" date="2023" name="G3 (Bethesda)">
        <title>A reference genome for the long-term kleptoplast-retaining sea slug Elysia crispata morphotype clarki.</title>
        <authorList>
            <person name="Eastman K.E."/>
            <person name="Pendleton A.L."/>
            <person name="Shaikh M.A."/>
            <person name="Suttiyut T."/>
            <person name="Ogas R."/>
            <person name="Tomko P."/>
            <person name="Gavelis G."/>
            <person name="Widhalm J.R."/>
            <person name="Wisecaver J.H."/>
        </authorList>
    </citation>
    <scope>NUCLEOTIDE SEQUENCE</scope>
    <source>
        <strain evidence="1">ECLA1</strain>
    </source>
</reference>
<evidence type="ECO:0000313" key="2">
    <source>
        <dbReference type="Proteomes" id="UP001283361"/>
    </source>
</evidence>
<protein>
    <submittedName>
        <fullName evidence="1">Uncharacterized protein</fullName>
    </submittedName>
</protein>
<comment type="caution">
    <text evidence="1">The sequence shown here is derived from an EMBL/GenBank/DDBJ whole genome shotgun (WGS) entry which is preliminary data.</text>
</comment>
<dbReference type="Proteomes" id="UP001283361">
    <property type="component" value="Unassembled WGS sequence"/>
</dbReference>